<feature type="region of interest" description="Disordered" evidence="1">
    <location>
        <begin position="62"/>
        <end position="110"/>
    </location>
</feature>
<name>A0A2P2PIP4_RHIMU</name>
<dbReference type="PANTHER" id="PTHR33177:SF27">
    <property type="entry name" value="INTEGRATOR COMPLEX SUBUNIT 6 HOMOLOG"/>
    <property type="match status" value="1"/>
</dbReference>
<evidence type="ECO:0000313" key="3">
    <source>
        <dbReference type="EMBL" id="MBX54640.1"/>
    </source>
</evidence>
<evidence type="ECO:0000259" key="2">
    <source>
        <dbReference type="Pfam" id="PF24747"/>
    </source>
</evidence>
<proteinExistence type="predicted"/>
<dbReference type="PANTHER" id="PTHR33177">
    <property type="entry name" value="PUTATIVE-RELATED"/>
    <property type="match status" value="1"/>
</dbReference>
<feature type="compositionally biased region" description="Basic and acidic residues" evidence="1">
    <location>
        <begin position="87"/>
        <end position="110"/>
    </location>
</feature>
<protein>
    <recommendedName>
        <fullName evidence="2">GIR1-like zinc ribbon domain-containing protein</fullName>
    </recommendedName>
</protein>
<sequence>MASLNIDKKHYAHDIGGGKVSHPALKFLEESCLELNLVLSAPGHCHSVCTLDKVKSALLREEKESCKRKRSSPSSPSSSHASPSSNDKQEQEELDHGVDGDDQQQNKKKENMHAAGCPGCLMYVMTFKTNPKCPRCNSTIPSPLFSKKPRFDLNASL</sequence>
<feature type="domain" description="GIR1-like zinc ribbon" evidence="2">
    <location>
        <begin position="113"/>
        <end position="140"/>
    </location>
</feature>
<dbReference type="Pfam" id="PF24747">
    <property type="entry name" value="Zn-ribbon_GIR1"/>
    <property type="match status" value="1"/>
</dbReference>
<feature type="compositionally biased region" description="Low complexity" evidence="1">
    <location>
        <begin position="72"/>
        <end position="85"/>
    </location>
</feature>
<dbReference type="AlphaFoldDB" id="A0A2P2PIP4"/>
<evidence type="ECO:0000256" key="1">
    <source>
        <dbReference type="SAM" id="MobiDB-lite"/>
    </source>
</evidence>
<dbReference type="EMBL" id="GGEC01074156">
    <property type="protein sequence ID" value="MBX54640.1"/>
    <property type="molecule type" value="Transcribed_RNA"/>
</dbReference>
<dbReference type="InterPro" id="IPR055281">
    <property type="entry name" value="GIR1-2/SIED1"/>
</dbReference>
<dbReference type="InterPro" id="IPR056440">
    <property type="entry name" value="Zn-ribbon_GIR1"/>
</dbReference>
<reference evidence="3" key="1">
    <citation type="submission" date="2018-02" db="EMBL/GenBank/DDBJ databases">
        <title>Rhizophora mucronata_Transcriptome.</title>
        <authorList>
            <person name="Meera S.P."/>
            <person name="Sreeshan A."/>
            <person name="Augustine A."/>
        </authorList>
    </citation>
    <scope>NUCLEOTIDE SEQUENCE</scope>
    <source>
        <tissue evidence="3">Leaf</tissue>
    </source>
</reference>
<accession>A0A2P2PIP4</accession>
<organism evidence="3">
    <name type="scientific">Rhizophora mucronata</name>
    <name type="common">Asiatic mangrove</name>
    <dbReference type="NCBI Taxonomy" id="61149"/>
    <lineage>
        <taxon>Eukaryota</taxon>
        <taxon>Viridiplantae</taxon>
        <taxon>Streptophyta</taxon>
        <taxon>Embryophyta</taxon>
        <taxon>Tracheophyta</taxon>
        <taxon>Spermatophyta</taxon>
        <taxon>Magnoliopsida</taxon>
        <taxon>eudicotyledons</taxon>
        <taxon>Gunneridae</taxon>
        <taxon>Pentapetalae</taxon>
        <taxon>rosids</taxon>
        <taxon>fabids</taxon>
        <taxon>Malpighiales</taxon>
        <taxon>Rhizophoraceae</taxon>
        <taxon>Rhizophora</taxon>
    </lineage>
</organism>